<dbReference type="Proteomes" id="UP000287651">
    <property type="component" value="Unassembled WGS sequence"/>
</dbReference>
<feature type="compositionally biased region" description="Pro residues" evidence="1">
    <location>
        <begin position="49"/>
        <end position="62"/>
    </location>
</feature>
<accession>A0A427B7S8</accession>
<evidence type="ECO:0000256" key="1">
    <source>
        <dbReference type="SAM" id="MobiDB-lite"/>
    </source>
</evidence>
<gene>
    <name evidence="3" type="ORF">B296_00000322</name>
    <name evidence="2" type="ORF">OPV22_001662</name>
</gene>
<dbReference type="EMBL" id="JAQQAF010000001">
    <property type="protein sequence ID" value="KAJ8511228.1"/>
    <property type="molecule type" value="Genomic_DNA"/>
</dbReference>
<reference evidence="3 4" key="1">
    <citation type="journal article" date="2014" name="Agronomy (Basel)">
        <title>A Draft Genome Sequence for Ensete ventricosum, the Drought-Tolerant Tree Against Hunger.</title>
        <authorList>
            <person name="Harrison J."/>
            <person name="Moore K.A."/>
            <person name="Paszkiewicz K."/>
            <person name="Jones T."/>
            <person name="Grant M."/>
            <person name="Ambacheew D."/>
            <person name="Muzemil S."/>
            <person name="Studholme D.J."/>
        </authorList>
    </citation>
    <scope>NUCLEOTIDE SEQUENCE [LARGE SCALE GENOMIC DNA]</scope>
</reference>
<sequence length="88" mass="9390">MKYRNGREGGIKESRRDDKLMRRKEEALVEPEGGGDQPSHPTASSGAGRPPPRQPQWEPTPPVSHLSSGGEDQCGSQAAAGREGKRGG</sequence>
<name>A0A427B7S8_ENSVE</name>
<evidence type="ECO:0000313" key="4">
    <source>
        <dbReference type="Proteomes" id="UP000287651"/>
    </source>
</evidence>
<protein>
    <submittedName>
        <fullName evidence="3">Uncharacterized protein</fullName>
    </submittedName>
</protein>
<comment type="caution">
    <text evidence="3">The sequence shown here is derived from an EMBL/GenBank/DDBJ whole genome shotgun (WGS) entry which is preliminary data.</text>
</comment>
<proteinExistence type="predicted"/>
<dbReference type="Proteomes" id="UP001222027">
    <property type="component" value="Unassembled WGS sequence"/>
</dbReference>
<organism evidence="3 4">
    <name type="scientific">Ensete ventricosum</name>
    <name type="common">Abyssinian banana</name>
    <name type="synonym">Musa ensete</name>
    <dbReference type="NCBI Taxonomy" id="4639"/>
    <lineage>
        <taxon>Eukaryota</taxon>
        <taxon>Viridiplantae</taxon>
        <taxon>Streptophyta</taxon>
        <taxon>Embryophyta</taxon>
        <taxon>Tracheophyta</taxon>
        <taxon>Spermatophyta</taxon>
        <taxon>Magnoliopsida</taxon>
        <taxon>Liliopsida</taxon>
        <taxon>Zingiberales</taxon>
        <taxon>Musaceae</taxon>
        <taxon>Ensete</taxon>
    </lineage>
</organism>
<keyword evidence="5" id="KW-1185">Reference proteome</keyword>
<evidence type="ECO:0000313" key="5">
    <source>
        <dbReference type="Proteomes" id="UP001222027"/>
    </source>
</evidence>
<feature type="compositionally biased region" description="Basic and acidic residues" evidence="1">
    <location>
        <begin position="1"/>
        <end position="27"/>
    </location>
</feature>
<dbReference type="EMBL" id="AMZH03000287">
    <property type="protein sequence ID" value="RRT84513.1"/>
    <property type="molecule type" value="Genomic_DNA"/>
</dbReference>
<dbReference type="AlphaFoldDB" id="A0A427B7S8"/>
<evidence type="ECO:0000313" key="2">
    <source>
        <dbReference type="EMBL" id="KAJ8511228.1"/>
    </source>
</evidence>
<reference evidence="2 5" key="3">
    <citation type="submission" date="2022-12" db="EMBL/GenBank/DDBJ databases">
        <title>Chromosome-scale assembly of the Ensete ventricosum genome.</title>
        <authorList>
            <person name="Dussert Y."/>
            <person name="Stocks J."/>
            <person name="Wendawek A."/>
            <person name="Woldeyes F."/>
            <person name="Nichols R.A."/>
            <person name="Borrell J.S."/>
        </authorList>
    </citation>
    <scope>NUCLEOTIDE SEQUENCE [LARGE SCALE GENOMIC DNA]</scope>
    <source>
        <strain evidence="5">cv. Maze</strain>
        <strain evidence="2">MazeRef_0001</strain>
        <tissue evidence="2">Seeds</tissue>
    </source>
</reference>
<feature type="region of interest" description="Disordered" evidence="1">
    <location>
        <begin position="1"/>
        <end position="88"/>
    </location>
</feature>
<evidence type="ECO:0000313" key="3">
    <source>
        <dbReference type="EMBL" id="RRT84513.1"/>
    </source>
</evidence>
<reference evidence="3" key="2">
    <citation type="submission" date="2018-09" db="EMBL/GenBank/DDBJ databases">
        <authorList>
            <person name="Harrison J."/>
            <person name="Moore K.A."/>
            <person name="Paszkiewicz K."/>
            <person name="Jones T."/>
            <person name="Grant M."/>
            <person name="Ambacheew D."/>
            <person name="Muzemil S."/>
            <person name="Studholme D."/>
        </authorList>
    </citation>
    <scope>NUCLEOTIDE SEQUENCE</scope>
</reference>